<reference evidence="1 2" key="1">
    <citation type="submission" date="2023-02" db="EMBL/GenBank/DDBJ databases">
        <title>Entomopathogenic bacteria.</title>
        <authorList>
            <person name="Machado R.A."/>
        </authorList>
    </citation>
    <scope>NUCLEOTIDE SEQUENCE [LARGE SCALE GENOMIC DNA]</scope>
    <source>
        <strain evidence="1 2">XENO-2</strain>
    </source>
</reference>
<evidence type="ECO:0000313" key="2">
    <source>
        <dbReference type="Proteomes" id="UP001220225"/>
    </source>
</evidence>
<gene>
    <name evidence="1" type="ORF">PSI14_16295</name>
</gene>
<dbReference type="InterPro" id="IPR010862">
    <property type="entry name" value="DUF1493"/>
</dbReference>
<evidence type="ECO:0000313" key="1">
    <source>
        <dbReference type="EMBL" id="MDC9598361.1"/>
    </source>
</evidence>
<keyword evidence="2" id="KW-1185">Reference proteome</keyword>
<name>A0ABT5LVA9_9GAMM</name>
<dbReference type="Pfam" id="PF07377">
    <property type="entry name" value="DUF1493"/>
    <property type="match status" value="1"/>
</dbReference>
<protein>
    <submittedName>
        <fullName evidence="1">DUF1493 family protein</fullName>
    </submittedName>
</protein>
<dbReference type="Proteomes" id="UP001220225">
    <property type="component" value="Unassembled WGS sequence"/>
</dbReference>
<organism evidence="1 2">
    <name type="scientific">Xenorhabdus anantnagensis</name>
    <dbReference type="NCBI Taxonomy" id="3025875"/>
    <lineage>
        <taxon>Bacteria</taxon>
        <taxon>Pseudomonadati</taxon>
        <taxon>Pseudomonadota</taxon>
        <taxon>Gammaproteobacteria</taxon>
        <taxon>Enterobacterales</taxon>
        <taxon>Morganellaceae</taxon>
        <taxon>Xenorhabdus</taxon>
    </lineage>
</organism>
<proteinExistence type="predicted"/>
<sequence length="108" mass="12837">MVNEVEILEFFRKELPTIVSLTGKREYLGLDDSLQEYSEVDDLVPVIDLYSDKFNVDISAMNIENYYPWIIPWFFRKWFTSKPVEQKKSILTVRMFAESATIGKWIYP</sequence>
<comment type="caution">
    <text evidence="1">The sequence shown here is derived from an EMBL/GenBank/DDBJ whole genome shotgun (WGS) entry which is preliminary data.</text>
</comment>
<accession>A0ABT5LVA9</accession>
<dbReference type="RefSeq" id="WP_273576881.1">
    <property type="nucleotide sequence ID" value="NZ_JAQRFN010000027.1"/>
</dbReference>
<dbReference type="EMBL" id="JAQRFN010000027">
    <property type="protein sequence ID" value="MDC9598361.1"/>
    <property type="molecule type" value="Genomic_DNA"/>
</dbReference>